<accession>A0A3L9M7S7</accession>
<dbReference type="OrthoDB" id="72213at2"/>
<dbReference type="Pfam" id="PF13021">
    <property type="entry name" value="DUF3885"/>
    <property type="match status" value="1"/>
</dbReference>
<dbReference type="EMBL" id="RDOJ01000024">
    <property type="protein sequence ID" value="RLZ06599.1"/>
    <property type="molecule type" value="Genomic_DNA"/>
</dbReference>
<evidence type="ECO:0000313" key="3">
    <source>
        <dbReference type="Proteomes" id="UP000275348"/>
    </source>
</evidence>
<dbReference type="RefSeq" id="WP_121935638.1">
    <property type="nucleotide sequence ID" value="NZ_RDOJ01000024.1"/>
</dbReference>
<protein>
    <recommendedName>
        <fullName evidence="1">DUF3885 domain-containing protein</fullName>
    </recommendedName>
</protein>
<keyword evidence="3" id="KW-1185">Reference proteome</keyword>
<dbReference type="Proteomes" id="UP000275348">
    <property type="component" value="Unassembled WGS sequence"/>
</dbReference>
<name>A0A3L9M7S7_9FLAO</name>
<evidence type="ECO:0000313" key="2">
    <source>
        <dbReference type="EMBL" id="RLZ06599.1"/>
    </source>
</evidence>
<dbReference type="AlphaFoldDB" id="A0A3L9M7S7"/>
<evidence type="ECO:0000259" key="1">
    <source>
        <dbReference type="Pfam" id="PF13021"/>
    </source>
</evidence>
<organism evidence="2 3">
    <name type="scientific">Faecalibacter macacae</name>
    <dbReference type="NCBI Taxonomy" id="1859289"/>
    <lineage>
        <taxon>Bacteria</taxon>
        <taxon>Pseudomonadati</taxon>
        <taxon>Bacteroidota</taxon>
        <taxon>Flavobacteriia</taxon>
        <taxon>Flavobacteriales</taxon>
        <taxon>Weeksellaceae</taxon>
        <taxon>Faecalibacter</taxon>
    </lineage>
</organism>
<reference evidence="2 3" key="1">
    <citation type="submission" date="2018-10" db="EMBL/GenBank/DDBJ databases">
        <authorList>
            <person name="Chen X."/>
        </authorList>
    </citation>
    <scope>NUCLEOTIDE SEQUENCE [LARGE SCALE GENOMIC DNA]</scope>
    <source>
        <strain evidence="2 3">YIM 102668</strain>
    </source>
</reference>
<gene>
    <name evidence="2" type="ORF">EAH69_12960</name>
</gene>
<dbReference type="InterPro" id="IPR024976">
    <property type="entry name" value="DUF3885"/>
</dbReference>
<comment type="caution">
    <text evidence="2">The sequence shown here is derived from an EMBL/GenBank/DDBJ whole genome shotgun (WGS) entry which is preliminary data.</text>
</comment>
<sequence length="171" mass="20025">MPLKENEMLIKEINPYFELEDISILIRNINNHFDKIYELGESSENGTEKRIEIVTKQSIELFEKVFEDKDENIVLAIFEFPDPNPFQASNSYLYTQIKEFSNIRKIEKKEFNIHILDLKLKDINYKNILNSIANTEMGFEPALSQIIYFFSNVSPKAFGMLDDRSCKINGI</sequence>
<feature type="domain" description="DUF3885" evidence="1">
    <location>
        <begin position="37"/>
        <end position="168"/>
    </location>
</feature>
<proteinExistence type="predicted"/>